<dbReference type="AlphaFoldDB" id="A0AA38FFI5"/>
<dbReference type="InterPro" id="IPR037401">
    <property type="entry name" value="SnoaL-like"/>
</dbReference>
<sequence>AVPRNKLHHQLYAQCFKGLGRDAEGPSGIENLIFDEQSLEVELKNAIEAENYTKAARVRDELRMLHEDNRAGILAANGKFYKAFEKGDLSAMRMIWAKGDNVHCIHPGAGCISGHDLVMESWELTFGPELDLPLQIDVQNVELHIKGNLGYLTCLELVRTSGDNWGKQVATNVFEKVDGNWYICLHHASHIAP</sequence>
<feature type="domain" description="SnoaL-like" evidence="2">
    <location>
        <begin position="73"/>
        <end position="192"/>
    </location>
</feature>
<dbReference type="EMBL" id="JAHRHJ020000010">
    <property type="protein sequence ID" value="KAH9299306.1"/>
    <property type="molecule type" value="Genomic_DNA"/>
</dbReference>
<proteinExistence type="predicted"/>
<dbReference type="Gene3D" id="3.10.450.50">
    <property type="match status" value="1"/>
</dbReference>
<feature type="domain" description="UVR" evidence="1">
    <location>
        <begin position="39"/>
        <end position="67"/>
    </location>
</feature>
<gene>
    <name evidence="3" type="ORF">KI387_030988</name>
</gene>
<dbReference type="SUPFAM" id="SSF54427">
    <property type="entry name" value="NTF2-like"/>
    <property type="match status" value="1"/>
</dbReference>
<evidence type="ECO:0000313" key="4">
    <source>
        <dbReference type="Proteomes" id="UP000824469"/>
    </source>
</evidence>
<comment type="caution">
    <text evidence="3">The sequence shown here is derived from an EMBL/GenBank/DDBJ whole genome shotgun (WGS) entry which is preliminary data.</text>
</comment>
<dbReference type="PANTHER" id="PTHR34957">
    <property type="entry name" value="NUCLEAR TRANSPORT FACTOR 2 (NTF2) FAMILY PROTEIN"/>
    <property type="match status" value="1"/>
</dbReference>
<evidence type="ECO:0000259" key="1">
    <source>
        <dbReference type="Pfam" id="PF02151"/>
    </source>
</evidence>
<organism evidence="3 4">
    <name type="scientific">Taxus chinensis</name>
    <name type="common">Chinese yew</name>
    <name type="synonym">Taxus wallichiana var. chinensis</name>
    <dbReference type="NCBI Taxonomy" id="29808"/>
    <lineage>
        <taxon>Eukaryota</taxon>
        <taxon>Viridiplantae</taxon>
        <taxon>Streptophyta</taxon>
        <taxon>Embryophyta</taxon>
        <taxon>Tracheophyta</taxon>
        <taxon>Spermatophyta</taxon>
        <taxon>Pinopsida</taxon>
        <taxon>Pinidae</taxon>
        <taxon>Conifers II</taxon>
        <taxon>Cupressales</taxon>
        <taxon>Taxaceae</taxon>
        <taxon>Taxus</taxon>
    </lineage>
</organism>
<dbReference type="OMA" id="ENTCIVH"/>
<feature type="non-terminal residue" evidence="3">
    <location>
        <position position="1"/>
    </location>
</feature>
<name>A0AA38FFI5_TAXCH</name>
<evidence type="ECO:0000313" key="3">
    <source>
        <dbReference type="EMBL" id="KAH9299306.1"/>
    </source>
</evidence>
<keyword evidence="4" id="KW-1185">Reference proteome</keyword>
<dbReference type="Proteomes" id="UP000824469">
    <property type="component" value="Unassembled WGS sequence"/>
</dbReference>
<protein>
    <submittedName>
        <fullName evidence="3">Uncharacterized protein</fullName>
    </submittedName>
</protein>
<accession>A0AA38FFI5</accession>
<dbReference type="InterPro" id="IPR001943">
    <property type="entry name" value="UVR_dom"/>
</dbReference>
<dbReference type="Pfam" id="PF13474">
    <property type="entry name" value="SnoaL_3"/>
    <property type="match status" value="1"/>
</dbReference>
<dbReference type="InterPro" id="IPR032710">
    <property type="entry name" value="NTF2-like_dom_sf"/>
</dbReference>
<dbReference type="PANTHER" id="PTHR34957:SF1">
    <property type="entry name" value="NUCLEAR TRANSPORT FACTOR 2 (NTF2) FAMILY PROTEIN"/>
    <property type="match status" value="1"/>
</dbReference>
<evidence type="ECO:0000259" key="2">
    <source>
        <dbReference type="Pfam" id="PF13474"/>
    </source>
</evidence>
<reference evidence="3 4" key="1">
    <citation type="journal article" date="2021" name="Nat. Plants">
        <title>The Taxus genome provides insights into paclitaxel biosynthesis.</title>
        <authorList>
            <person name="Xiong X."/>
            <person name="Gou J."/>
            <person name="Liao Q."/>
            <person name="Li Y."/>
            <person name="Zhou Q."/>
            <person name="Bi G."/>
            <person name="Li C."/>
            <person name="Du R."/>
            <person name="Wang X."/>
            <person name="Sun T."/>
            <person name="Guo L."/>
            <person name="Liang H."/>
            <person name="Lu P."/>
            <person name="Wu Y."/>
            <person name="Zhang Z."/>
            <person name="Ro D.K."/>
            <person name="Shang Y."/>
            <person name="Huang S."/>
            <person name="Yan J."/>
        </authorList>
    </citation>
    <scope>NUCLEOTIDE SEQUENCE [LARGE SCALE GENOMIC DNA]</scope>
    <source>
        <strain evidence="3">Ta-2019</strain>
    </source>
</reference>
<dbReference type="Pfam" id="PF02151">
    <property type="entry name" value="UVR"/>
    <property type="match status" value="1"/>
</dbReference>